<dbReference type="Proteomes" id="UP000308600">
    <property type="component" value="Unassembled WGS sequence"/>
</dbReference>
<dbReference type="EMBL" id="ML208420">
    <property type="protein sequence ID" value="TFK65941.1"/>
    <property type="molecule type" value="Genomic_DNA"/>
</dbReference>
<sequence>MLMVTQAGGPLGTFEYHADPSLKAYSLLLSPHLRFLPQSPVPLHSIQFSNP</sequence>
<evidence type="ECO:0000313" key="1">
    <source>
        <dbReference type="EMBL" id="TFK65941.1"/>
    </source>
</evidence>
<proteinExistence type="predicted"/>
<reference evidence="1 2" key="1">
    <citation type="journal article" date="2019" name="Nat. Ecol. Evol.">
        <title>Megaphylogeny resolves global patterns of mushroom evolution.</title>
        <authorList>
            <person name="Varga T."/>
            <person name="Krizsan K."/>
            <person name="Foldi C."/>
            <person name="Dima B."/>
            <person name="Sanchez-Garcia M."/>
            <person name="Sanchez-Ramirez S."/>
            <person name="Szollosi G.J."/>
            <person name="Szarkandi J.G."/>
            <person name="Papp V."/>
            <person name="Albert L."/>
            <person name="Andreopoulos W."/>
            <person name="Angelini C."/>
            <person name="Antonin V."/>
            <person name="Barry K.W."/>
            <person name="Bougher N.L."/>
            <person name="Buchanan P."/>
            <person name="Buyck B."/>
            <person name="Bense V."/>
            <person name="Catcheside P."/>
            <person name="Chovatia M."/>
            <person name="Cooper J."/>
            <person name="Damon W."/>
            <person name="Desjardin D."/>
            <person name="Finy P."/>
            <person name="Geml J."/>
            <person name="Haridas S."/>
            <person name="Hughes K."/>
            <person name="Justo A."/>
            <person name="Karasinski D."/>
            <person name="Kautmanova I."/>
            <person name="Kiss B."/>
            <person name="Kocsube S."/>
            <person name="Kotiranta H."/>
            <person name="LaButti K.M."/>
            <person name="Lechner B.E."/>
            <person name="Liimatainen K."/>
            <person name="Lipzen A."/>
            <person name="Lukacs Z."/>
            <person name="Mihaltcheva S."/>
            <person name="Morgado L.N."/>
            <person name="Niskanen T."/>
            <person name="Noordeloos M.E."/>
            <person name="Ohm R.A."/>
            <person name="Ortiz-Santana B."/>
            <person name="Ovrebo C."/>
            <person name="Racz N."/>
            <person name="Riley R."/>
            <person name="Savchenko A."/>
            <person name="Shiryaev A."/>
            <person name="Soop K."/>
            <person name="Spirin V."/>
            <person name="Szebenyi C."/>
            <person name="Tomsovsky M."/>
            <person name="Tulloss R.E."/>
            <person name="Uehling J."/>
            <person name="Grigoriev I.V."/>
            <person name="Vagvolgyi C."/>
            <person name="Papp T."/>
            <person name="Martin F.M."/>
            <person name="Miettinen O."/>
            <person name="Hibbett D.S."/>
            <person name="Nagy L.G."/>
        </authorList>
    </citation>
    <scope>NUCLEOTIDE SEQUENCE [LARGE SCALE GENOMIC DNA]</scope>
    <source>
        <strain evidence="1 2">NL-1719</strain>
    </source>
</reference>
<organism evidence="1 2">
    <name type="scientific">Pluteus cervinus</name>
    <dbReference type="NCBI Taxonomy" id="181527"/>
    <lineage>
        <taxon>Eukaryota</taxon>
        <taxon>Fungi</taxon>
        <taxon>Dikarya</taxon>
        <taxon>Basidiomycota</taxon>
        <taxon>Agaricomycotina</taxon>
        <taxon>Agaricomycetes</taxon>
        <taxon>Agaricomycetidae</taxon>
        <taxon>Agaricales</taxon>
        <taxon>Pluteineae</taxon>
        <taxon>Pluteaceae</taxon>
        <taxon>Pluteus</taxon>
    </lineage>
</organism>
<evidence type="ECO:0000313" key="2">
    <source>
        <dbReference type="Proteomes" id="UP000308600"/>
    </source>
</evidence>
<accession>A0ACD3AK83</accession>
<keyword evidence="2" id="KW-1185">Reference proteome</keyword>
<protein>
    <submittedName>
        <fullName evidence="1">Uncharacterized protein</fullName>
    </submittedName>
</protein>
<gene>
    <name evidence="1" type="ORF">BDN72DRAFT_844923</name>
</gene>
<name>A0ACD3AK83_9AGAR</name>